<dbReference type="AlphaFoldDB" id="A0A8H7DQW1"/>
<dbReference type="Proteomes" id="UP000623687">
    <property type="component" value="Unassembled WGS sequence"/>
</dbReference>
<evidence type="ECO:0000313" key="2">
    <source>
        <dbReference type="Proteomes" id="UP000623687"/>
    </source>
</evidence>
<protein>
    <submittedName>
        <fullName evidence="1">Uncharacterized protein</fullName>
    </submittedName>
</protein>
<dbReference type="GeneID" id="59379473"/>
<sequence length="117" mass="13177">MAWTGMAVTHMASSDVASNIDTTTLKAYNDEYFSMTACVRDETLLEVHVSTTTEDIIRLSLILPRSGAHTLDIVGLPSLKEADWLSFFRRHIQVQRWMIDEVTAAFVQDQIVTPHPV</sequence>
<evidence type="ECO:0000313" key="1">
    <source>
        <dbReference type="EMBL" id="KAF7424348.1"/>
    </source>
</evidence>
<organism evidence="1 2">
    <name type="scientific">Pleurotus ostreatus</name>
    <name type="common">Oyster mushroom</name>
    <name type="synonym">White-rot fungus</name>
    <dbReference type="NCBI Taxonomy" id="5322"/>
    <lineage>
        <taxon>Eukaryota</taxon>
        <taxon>Fungi</taxon>
        <taxon>Dikarya</taxon>
        <taxon>Basidiomycota</taxon>
        <taxon>Agaricomycotina</taxon>
        <taxon>Agaricomycetes</taxon>
        <taxon>Agaricomycetidae</taxon>
        <taxon>Agaricales</taxon>
        <taxon>Pleurotineae</taxon>
        <taxon>Pleurotaceae</taxon>
        <taxon>Pleurotus</taxon>
    </lineage>
</organism>
<accession>A0A8H7DQW1</accession>
<name>A0A8H7DQW1_PLEOS</name>
<comment type="caution">
    <text evidence="1">The sequence shown here is derived from an EMBL/GenBank/DDBJ whole genome shotgun (WGS) entry which is preliminary data.</text>
</comment>
<reference evidence="1" key="1">
    <citation type="submission" date="2019-07" db="EMBL/GenBank/DDBJ databases">
        <authorList>
            <person name="Palmer J.M."/>
        </authorList>
    </citation>
    <scope>NUCLEOTIDE SEQUENCE</scope>
    <source>
        <strain evidence="1">PC9</strain>
    </source>
</reference>
<dbReference type="EMBL" id="JACETU010000007">
    <property type="protein sequence ID" value="KAF7424348.1"/>
    <property type="molecule type" value="Genomic_DNA"/>
</dbReference>
<gene>
    <name evidence="1" type="ORF">PC9H_009655</name>
</gene>
<proteinExistence type="predicted"/>
<dbReference type="VEuPathDB" id="FungiDB:PC9H_009655"/>
<dbReference type="RefSeq" id="XP_036628542.1">
    <property type="nucleotide sequence ID" value="XM_036779153.1"/>
</dbReference>
<keyword evidence="2" id="KW-1185">Reference proteome</keyword>